<sequence>MGTRETHSDTVETHTQPDLDPQRAAGCRPPAPREGVLGNPRAGKGLAGWPLPCVVESANPLSPQDEVLLIQEAKRECRGSWYLPAGRMEPGETIVEALQREVKEEAGLQCEPETLLAVEERGPSWIRFVFLARPTGGTLKTSQEADAESLQAGWYPRSSLATPLRAQDILHLIELGARYRQQARHPPVLPQELPCSVVCQRLVATFTGAQTVWVLVGTVGAPHLPVTACDFAPMEQRGGLKVAVLRLLQECLTLHSLAVETKGLLGLQHLGKDHADGICLNVLLAVAFRNPGIQEEPPKIRDRCPPRGTRKPAIWAHAASAAEAALGLGACGEQATTLHQKGQCLHQAKGPEVQGPAAKGTRCVSPPGGGGGRGSILESRCSVCTPTKALPWPLRALGAPRGPGGHPLLSKQVLPPAFPAQMSVWGGHEGAAAVWPPAQQWPPPRPFPDSVLALAPGRTSPRGPQPQGRLSYNPAGWSSGHLQRAASGTGAVSGVPVSAQLHSPGPPWAGSSTAWPFHKSGPSWKPFSPLPPAQATHGGISFSFAKNTRGKTTGDKMCHWLCSGLCPATLGRPGWMETPPQAPKHKVC</sequence>
<evidence type="ECO:0000256" key="7">
    <source>
        <dbReference type="ARBA" id="ARBA00023080"/>
    </source>
</evidence>
<comment type="function">
    <text evidence="13">Mediates the hydrolysis of oxidized nucleoside diphosphate derivatives. Hydrolyzes 8-oxo-7,8-dihydroguanine (8-oxo-Gua)-containing deoxyribo- and ribonucleoside diphosphates to the monophosphates. Hydrolyzes 8-oxo-dGDP and 8-oxo-GDP with the same efficiencies. Also hydrolyzes 8-OH-dADP and 2-OH-dADP. Exhibited no or minimal hydrolysis activity against 8-oxo-dGTP, 8-oxo-GTP, dGTP, GTP, dGDP and GDP. Probably removes oxidized guanine nucleotides from both the DNA and RNA precursor pools.</text>
</comment>
<dbReference type="HOGENOM" id="CLU_1744812_0_0_1"/>
<feature type="domain" description="Nudix hydrolase" evidence="20">
    <location>
        <begin position="48"/>
        <end position="177"/>
    </location>
</feature>
<dbReference type="InterPro" id="IPR020476">
    <property type="entry name" value="Nudix_hydrolase"/>
</dbReference>
<dbReference type="GO" id="GO:0044715">
    <property type="term" value="F:8-oxo-dGDP phosphatase activity"/>
    <property type="evidence" value="ECO:0007669"/>
    <property type="project" value="TreeGrafter"/>
</dbReference>
<comment type="cofactor">
    <cofactor evidence="2">
        <name>Mg(2+)</name>
        <dbReference type="ChEBI" id="CHEBI:18420"/>
    </cofactor>
</comment>
<dbReference type="PANTHER" id="PTHR22769">
    <property type="entry name" value="MUTT/NUDIX HYDROLASE"/>
    <property type="match status" value="1"/>
</dbReference>
<reference evidence="21" key="3">
    <citation type="submission" date="2025-09" db="UniProtKB">
        <authorList>
            <consortium name="Ensembl"/>
        </authorList>
    </citation>
    <scope>IDENTIFICATION</scope>
    <source>
        <strain evidence="21">Thorbecke</strain>
    </source>
</reference>
<keyword evidence="6" id="KW-0460">Magnesium</keyword>
<feature type="region of interest" description="Disordered" evidence="19">
    <location>
        <begin position="349"/>
        <end position="371"/>
    </location>
</feature>
<evidence type="ECO:0000256" key="10">
    <source>
        <dbReference type="ARBA" id="ARBA00050338"/>
    </source>
</evidence>
<accession>G1SN28</accession>
<dbReference type="SMR" id="G1SN28"/>
<reference evidence="21" key="2">
    <citation type="submission" date="2025-08" db="UniProtKB">
        <authorList>
            <consortium name="Ensembl"/>
        </authorList>
    </citation>
    <scope>IDENTIFICATION</scope>
    <source>
        <strain evidence="21">Thorbecke</strain>
    </source>
</reference>
<evidence type="ECO:0000256" key="14">
    <source>
        <dbReference type="ARBA" id="ARBA00066482"/>
    </source>
</evidence>
<evidence type="ECO:0000256" key="15">
    <source>
        <dbReference type="ARBA" id="ARBA00071481"/>
    </source>
</evidence>
<evidence type="ECO:0000256" key="16">
    <source>
        <dbReference type="ARBA" id="ARBA00076305"/>
    </source>
</evidence>
<evidence type="ECO:0000256" key="6">
    <source>
        <dbReference type="ARBA" id="ARBA00022842"/>
    </source>
</evidence>
<dbReference type="InterPro" id="IPR042970">
    <property type="entry name" value="NUDT18_NUDIX"/>
</dbReference>
<comment type="cofactor">
    <cofactor evidence="1">
        <name>Mn(2+)</name>
        <dbReference type="ChEBI" id="CHEBI:29035"/>
    </cofactor>
</comment>
<dbReference type="EC" id="3.6.1.58" evidence="14"/>
<protein>
    <recommendedName>
        <fullName evidence="15">8-oxo-dGDP phosphatase NUDT18</fullName>
        <ecNumber evidence="14">3.6.1.58</ecNumber>
    </recommendedName>
    <alternativeName>
        <fullName evidence="18">2-hydroxy-dADP phosphatase</fullName>
    </alternativeName>
    <alternativeName>
        <fullName evidence="16">7,8-dihydro-8-oxoguanine phosphatase</fullName>
    </alternativeName>
    <alternativeName>
        <fullName evidence="17">Nucleoside diphosphate-linked moiety X motif 18</fullName>
    </alternativeName>
</protein>
<dbReference type="STRING" id="9986.ENSOCUP00000004361"/>
<dbReference type="FunFam" id="3.90.79.10:FF:000080">
    <property type="entry name" value="8-oxo-dGDP phosphatase NUDT18"/>
    <property type="match status" value="1"/>
</dbReference>
<keyword evidence="22" id="KW-1185">Reference proteome</keyword>
<dbReference type="eggNOG" id="KOG0648">
    <property type="taxonomic scope" value="Eukaryota"/>
</dbReference>
<evidence type="ECO:0000256" key="1">
    <source>
        <dbReference type="ARBA" id="ARBA00001936"/>
    </source>
</evidence>
<comment type="catalytic activity">
    <reaction evidence="9">
        <text>8-oxo-dGDP + H2O = 8-oxo-dGMP + phosphate + H(+)</text>
        <dbReference type="Rhea" id="RHEA:32063"/>
        <dbReference type="ChEBI" id="CHEBI:15377"/>
        <dbReference type="ChEBI" id="CHEBI:15378"/>
        <dbReference type="ChEBI" id="CHEBI:43474"/>
        <dbReference type="ChEBI" id="CHEBI:63224"/>
        <dbReference type="ChEBI" id="CHEBI:63715"/>
        <dbReference type="EC" id="3.6.1.58"/>
    </reaction>
    <physiologicalReaction direction="left-to-right" evidence="9">
        <dbReference type="Rhea" id="RHEA:32064"/>
    </physiologicalReaction>
</comment>
<dbReference type="InterPro" id="IPR020084">
    <property type="entry name" value="NUDIX_hydrolase_CS"/>
</dbReference>
<dbReference type="Ensembl" id="ENSOCUT00000005034.4">
    <property type="protein sequence ID" value="ENSOCUP00000004361.4"/>
    <property type="gene ID" value="ENSOCUG00000005036.4"/>
</dbReference>
<evidence type="ECO:0000256" key="13">
    <source>
        <dbReference type="ARBA" id="ARBA00056193"/>
    </source>
</evidence>
<keyword evidence="7" id="KW-0546">Nucleotide metabolism</keyword>
<dbReference type="SUPFAM" id="SSF55811">
    <property type="entry name" value="Nudix"/>
    <property type="match status" value="1"/>
</dbReference>
<dbReference type="CDD" id="cd04671">
    <property type="entry name" value="NUDIX_8DGDPP_Nudt18"/>
    <property type="match status" value="1"/>
</dbReference>
<evidence type="ECO:0000256" key="5">
    <source>
        <dbReference type="ARBA" id="ARBA00022801"/>
    </source>
</evidence>
<dbReference type="Pfam" id="PF00293">
    <property type="entry name" value="NUDIX"/>
    <property type="match status" value="1"/>
</dbReference>
<dbReference type="InParanoid" id="G1SN28"/>
<keyword evidence="5" id="KW-0378">Hydrolase</keyword>
<evidence type="ECO:0000256" key="17">
    <source>
        <dbReference type="ARBA" id="ARBA00080473"/>
    </source>
</evidence>
<evidence type="ECO:0000313" key="21">
    <source>
        <dbReference type="Ensembl" id="ENSOCUP00000004361.4"/>
    </source>
</evidence>
<reference evidence="21 22" key="1">
    <citation type="journal article" date="2011" name="Nature">
        <title>A high-resolution map of human evolutionary constraint using 29 mammals.</title>
        <authorList>
            <person name="Lindblad-Toh K."/>
            <person name="Garber M."/>
            <person name="Zuk O."/>
            <person name="Lin M.F."/>
            <person name="Parker B.J."/>
            <person name="Washietl S."/>
            <person name="Kheradpour P."/>
            <person name="Ernst J."/>
            <person name="Jordan G."/>
            <person name="Mauceli E."/>
            <person name="Ward L.D."/>
            <person name="Lowe C.B."/>
            <person name="Holloway A.K."/>
            <person name="Clamp M."/>
            <person name="Gnerre S."/>
            <person name="Alfoldi J."/>
            <person name="Beal K."/>
            <person name="Chang J."/>
            <person name="Clawson H."/>
            <person name="Cuff J."/>
            <person name="Di Palma F."/>
            <person name="Fitzgerald S."/>
            <person name="Flicek P."/>
            <person name="Guttman M."/>
            <person name="Hubisz M.J."/>
            <person name="Jaffe D.B."/>
            <person name="Jungreis I."/>
            <person name="Kent W.J."/>
            <person name="Kostka D."/>
            <person name="Lara M."/>
            <person name="Martins A.L."/>
            <person name="Massingham T."/>
            <person name="Moltke I."/>
            <person name="Raney B.J."/>
            <person name="Rasmussen M.D."/>
            <person name="Robinson J."/>
            <person name="Stark A."/>
            <person name="Vilella A.J."/>
            <person name="Wen J."/>
            <person name="Xie X."/>
            <person name="Zody M.C."/>
            <person name="Baldwin J."/>
            <person name="Bloom T."/>
            <person name="Chin C.W."/>
            <person name="Heiman D."/>
            <person name="Nicol R."/>
            <person name="Nusbaum C."/>
            <person name="Young S."/>
            <person name="Wilkinson J."/>
            <person name="Worley K.C."/>
            <person name="Kovar C.L."/>
            <person name="Muzny D.M."/>
            <person name="Gibbs R.A."/>
            <person name="Cree A."/>
            <person name="Dihn H.H."/>
            <person name="Fowler G."/>
            <person name="Jhangiani S."/>
            <person name="Joshi V."/>
            <person name="Lee S."/>
            <person name="Lewis L.R."/>
            <person name="Nazareth L.V."/>
            <person name="Okwuonu G."/>
            <person name="Santibanez J."/>
            <person name="Warren W.C."/>
            <person name="Mardis E.R."/>
            <person name="Weinstock G.M."/>
            <person name="Wilson R.K."/>
            <person name="Delehaunty K."/>
            <person name="Dooling D."/>
            <person name="Fronik C."/>
            <person name="Fulton L."/>
            <person name="Fulton B."/>
            <person name="Graves T."/>
            <person name="Minx P."/>
            <person name="Sodergren E."/>
            <person name="Birney E."/>
            <person name="Margulies E.H."/>
            <person name="Herrero J."/>
            <person name="Green E.D."/>
            <person name="Haussler D."/>
            <person name="Siepel A."/>
            <person name="Goldman N."/>
            <person name="Pollard K.S."/>
            <person name="Pedersen J.S."/>
            <person name="Lander E.S."/>
            <person name="Kellis M."/>
        </authorList>
    </citation>
    <scope>NUCLEOTIDE SEQUENCE [LARGE SCALE GENOMIC DNA]</scope>
    <source>
        <strain evidence="22">Thorbecke</strain>
    </source>
</reference>
<dbReference type="AlphaFoldDB" id="G1SN28"/>
<dbReference type="PRINTS" id="PR00502">
    <property type="entry name" value="NUDIXFAMILY"/>
</dbReference>
<dbReference type="PROSITE" id="PS00893">
    <property type="entry name" value="NUDIX_BOX"/>
    <property type="match status" value="1"/>
</dbReference>
<dbReference type="Proteomes" id="UP000001811">
    <property type="component" value="Unplaced"/>
</dbReference>
<dbReference type="PROSITE" id="PS51462">
    <property type="entry name" value="NUDIX"/>
    <property type="match status" value="1"/>
</dbReference>
<dbReference type="GO" id="GO:0009117">
    <property type="term" value="P:nucleotide metabolic process"/>
    <property type="evidence" value="ECO:0007669"/>
    <property type="project" value="UniProtKB-KW"/>
</dbReference>
<keyword evidence="4" id="KW-0479">Metal-binding</keyword>
<dbReference type="InterPro" id="IPR015797">
    <property type="entry name" value="NUDIX_hydrolase-like_dom_sf"/>
</dbReference>
<evidence type="ECO:0000256" key="18">
    <source>
        <dbReference type="ARBA" id="ARBA00083158"/>
    </source>
</evidence>
<feature type="region of interest" description="Disordered" evidence="19">
    <location>
        <begin position="1"/>
        <end position="41"/>
    </location>
</feature>
<evidence type="ECO:0000256" key="2">
    <source>
        <dbReference type="ARBA" id="ARBA00001946"/>
    </source>
</evidence>
<dbReference type="GO" id="GO:0046872">
    <property type="term" value="F:metal ion binding"/>
    <property type="evidence" value="ECO:0007669"/>
    <property type="project" value="UniProtKB-KW"/>
</dbReference>
<evidence type="ECO:0000256" key="4">
    <source>
        <dbReference type="ARBA" id="ARBA00022723"/>
    </source>
</evidence>
<evidence type="ECO:0000313" key="22">
    <source>
        <dbReference type="Proteomes" id="UP000001811"/>
    </source>
</evidence>
<evidence type="ECO:0000256" key="11">
    <source>
        <dbReference type="ARBA" id="ARBA00051185"/>
    </source>
</evidence>
<feature type="compositionally biased region" description="Basic and acidic residues" evidence="19">
    <location>
        <begin position="1"/>
        <end position="21"/>
    </location>
</feature>
<evidence type="ECO:0000256" key="3">
    <source>
        <dbReference type="ARBA" id="ARBA00005582"/>
    </source>
</evidence>
<evidence type="ECO:0000259" key="20">
    <source>
        <dbReference type="PROSITE" id="PS51462"/>
    </source>
</evidence>
<dbReference type="InterPro" id="IPR000086">
    <property type="entry name" value="NUDIX_hydrolase_dom"/>
</dbReference>
<evidence type="ECO:0000256" key="12">
    <source>
        <dbReference type="ARBA" id="ARBA00052843"/>
    </source>
</evidence>
<name>G1SN28_RABIT</name>
<evidence type="ECO:0000256" key="8">
    <source>
        <dbReference type="ARBA" id="ARBA00023211"/>
    </source>
</evidence>
<dbReference type="PANTHER" id="PTHR22769:SF56">
    <property type="entry name" value="8-OXO-DGDP PHOSPHATASE NUDT18"/>
    <property type="match status" value="1"/>
</dbReference>
<evidence type="ECO:0000256" key="19">
    <source>
        <dbReference type="SAM" id="MobiDB-lite"/>
    </source>
</evidence>
<comment type="catalytic activity">
    <reaction evidence="11">
        <text>8-oxo-GDP + H2O = 8-oxo-GMP + phosphate + H(+)</text>
        <dbReference type="Rhea" id="RHEA:62356"/>
        <dbReference type="ChEBI" id="CHEBI:15377"/>
        <dbReference type="ChEBI" id="CHEBI:15378"/>
        <dbReference type="ChEBI" id="CHEBI:43474"/>
        <dbReference type="ChEBI" id="CHEBI:143554"/>
        <dbReference type="ChEBI" id="CHEBI:145694"/>
        <dbReference type="EC" id="3.6.1.58"/>
    </reaction>
    <physiologicalReaction direction="left-to-right" evidence="11">
        <dbReference type="Rhea" id="RHEA:62357"/>
    </physiologicalReaction>
</comment>
<proteinExistence type="inferred from homology"/>
<comment type="catalytic activity">
    <reaction evidence="10">
        <text>8-oxo-dADP + H2O = 8-oxo-dAMP + phosphate + H(+)</text>
        <dbReference type="Rhea" id="RHEA:35219"/>
        <dbReference type="ChEBI" id="CHEBI:15377"/>
        <dbReference type="ChEBI" id="CHEBI:15378"/>
        <dbReference type="ChEBI" id="CHEBI:43474"/>
        <dbReference type="ChEBI" id="CHEBI:71361"/>
        <dbReference type="ChEBI" id="CHEBI:71362"/>
    </reaction>
    <physiologicalReaction direction="left-to-right" evidence="10">
        <dbReference type="Rhea" id="RHEA:35220"/>
    </physiologicalReaction>
</comment>
<dbReference type="Bgee" id="ENSOCUG00000005036">
    <property type="expression patterns" value="Expressed in skeletal muscle tissue and 19 other cell types or tissues"/>
</dbReference>
<comment type="catalytic activity">
    <reaction evidence="12">
        <text>2-oxo-dADP + H2O = 2-oxo-dAMP + phosphate + H(+)</text>
        <dbReference type="Rhea" id="RHEA:35223"/>
        <dbReference type="ChEBI" id="CHEBI:15377"/>
        <dbReference type="ChEBI" id="CHEBI:15378"/>
        <dbReference type="ChEBI" id="CHEBI:43474"/>
        <dbReference type="ChEBI" id="CHEBI:63212"/>
        <dbReference type="ChEBI" id="CHEBI:71363"/>
    </reaction>
    <physiologicalReaction direction="left-to-right" evidence="12">
        <dbReference type="Rhea" id="RHEA:35224"/>
    </physiologicalReaction>
</comment>
<organism evidence="21 22">
    <name type="scientific">Oryctolagus cuniculus</name>
    <name type="common">Rabbit</name>
    <dbReference type="NCBI Taxonomy" id="9986"/>
    <lineage>
        <taxon>Eukaryota</taxon>
        <taxon>Metazoa</taxon>
        <taxon>Chordata</taxon>
        <taxon>Craniata</taxon>
        <taxon>Vertebrata</taxon>
        <taxon>Euteleostomi</taxon>
        <taxon>Mammalia</taxon>
        <taxon>Eutheria</taxon>
        <taxon>Euarchontoglires</taxon>
        <taxon>Glires</taxon>
        <taxon>Lagomorpha</taxon>
        <taxon>Leporidae</taxon>
        <taxon>Oryctolagus</taxon>
    </lineage>
</organism>
<dbReference type="PaxDb" id="9986-ENSOCUP00000004361"/>
<keyword evidence="8" id="KW-0464">Manganese</keyword>
<comment type="similarity">
    <text evidence="3">Belongs to the Nudix hydrolase family.</text>
</comment>
<evidence type="ECO:0000256" key="9">
    <source>
        <dbReference type="ARBA" id="ARBA00050269"/>
    </source>
</evidence>
<dbReference type="GeneTree" id="ENSGT00390000002931"/>
<dbReference type="Gene3D" id="3.90.79.10">
    <property type="entry name" value="Nucleoside Triphosphate Pyrophosphohydrolase"/>
    <property type="match status" value="1"/>
</dbReference>
<dbReference type="GO" id="GO:0044716">
    <property type="term" value="F:8-oxo-GDP phosphatase activity"/>
    <property type="evidence" value="ECO:0007669"/>
    <property type="project" value="TreeGrafter"/>
</dbReference>